<dbReference type="Pfam" id="PF13346">
    <property type="entry name" value="ABC2_membrane_5"/>
    <property type="match status" value="1"/>
</dbReference>
<name>A0A6L5XC95_9FIRM</name>
<dbReference type="InterPro" id="IPR025699">
    <property type="entry name" value="ABC2_memb-like"/>
</dbReference>
<evidence type="ECO:0000256" key="1">
    <source>
        <dbReference type="SAM" id="Phobius"/>
    </source>
</evidence>
<organism evidence="2 3">
    <name type="scientific">Porcincola intestinalis</name>
    <dbReference type="NCBI Taxonomy" id="2606632"/>
    <lineage>
        <taxon>Bacteria</taxon>
        <taxon>Bacillati</taxon>
        <taxon>Bacillota</taxon>
        <taxon>Clostridia</taxon>
        <taxon>Lachnospirales</taxon>
        <taxon>Lachnospiraceae</taxon>
        <taxon>Porcincola</taxon>
    </lineage>
</organism>
<dbReference type="AlphaFoldDB" id="A0A6L5XC95"/>
<proteinExistence type="predicted"/>
<evidence type="ECO:0000313" key="3">
    <source>
        <dbReference type="Proteomes" id="UP000481852"/>
    </source>
</evidence>
<keyword evidence="1" id="KW-0812">Transmembrane</keyword>
<keyword evidence="1" id="KW-1133">Transmembrane helix</keyword>
<reference evidence="2 3" key="1">
    <citation type="submission" date="2019-08" db="EMBL/GenBank/DDBJ databases">
        <title>In-depth cultivation of the pig gut microbiome towards novel bacterial diversity and tailored functional studies.</title>
        <authorList>
            <person name="Wylensek D."/>
            <person name="Hitch T.C.A."/>
            <person name="Clavel T."/>
        </authorList>
    </citation>
    <scope>NUCLEOTIDE SEQUENCE [LARGE SCALE GENOMIC DNA]</scope>
    <source>
        <strain evidence="2 3">Oil+RF-744-WCA-WT-11</strain>
    </source>
</reference>
<protein>
    <submittedName>
        <fullName evidence="2">ABC-2 transporter permease</fullName>
    </submittedName>
</protein>
<feature type="transmembrane region" description="Helical" evidence="1">
    <location>
        <begin position="117"/>
        <end position="139"/>
    </location>
</feature>
<gene>
    <name evidence="2" type="ORF">FYJ35_13855</name>
</gene>
<keyword evidence="3" id="KW-1185">Reference proteome</keyword>
<dbReference type="RefSeq" id="WP_154527519.1">
    <property type="nucleotide sequence ID" value="NZ_VULZ01000022.1"/>
</dbReference>
<dbReference type="Proteomes" id="UP000481852">
    <property type="component" value="Unassembled WGS sequence"/>
</dbReference>
<feature type="transmembrane region" description="Helical" evidence="1">
    <location>
        <begin position="177"/>
        <end position="198"/>
    </location>
</feature>
<sequence length="208" mass="23040">MKGFFYKNVIELLRQYRWMLAMVVLFLVVGLSQKNAAYWGVYAEMVFGSFAGTLVRSDEVSGWNQYVRLLPISGKTAVSSFYIVPYLMMGVTTALYTIAALIVRAYSHGTYLIFPTVYLMIVLPFLITAITIPITIWFGSVKAPVVQMILVVLMVATAMFALTNGADVIARLMNMNVVVFAAVSFAAVAAAVAVSWFLSVRAWESKKI</sequence>
<dbReference type="EMBL" id="VULZ01000022">
    <property type="protein sequence ID" value="MSS16092.1"/>
    <property type="molecule type" value="Genomic_DNA"/>
</dbReference>
<feature type="transmembrane region" description="Helical" evidence="1">
    <location>
        <begin position="83"/>
        <end position="105"/>
    </location>
</feature>
<keyword evidence="1" id="KW-0472">Membrane</keyword>
<comment type="caution">
    <text evidence="2">The sequence shown here is derived from an EMBL/GenBank/DDBJ whole genome shotgun (WGS) entry which is preliminary data.</text>
</comment>
<feature type="transmembrane region" description="Helical" evidence="1">
    <location>
        <begin position="145"/>
        <end position="165"/>
    </location>
</feature>
<evidence type="ECO:0000313" key="2">
    <source>
        <dbReference type="EMBL" id="MSS16092.1"/>
    </source>
</evidence>
<accession>A0A6L5XC95</accession>